<dbReference type="Pfam" id="PF09696">
    <property type="entry name" value="Ctf8"/>
    <property type="match status" value="1"/>
</dbReference>
<organism evidence="7 8">
    <name type="scientific">Myxozyma melibiosi</name>
    <dbReference type="NCBI Taxonomy" id="54550"/>
    <lineage>
        <taxon>Eukaryota</taxon>
        <taxon>Fungi</taxon>
        <taxon>Dikarya</taxon>
        <taxon>Ascomycota</taxon>
        <taxon>Saccharomycotina</taxon>
        <taxon>Lipomycetes</taxon>
        <taxon>Lipomycetales</taxon>
        <taxon>Lipomycetaceae</taxon>
        <taxon>Myxozyma</taxon>
    </lineage>
</organism>
<keyword evidence="3" id="KW-0238">DNA-binding</keyword>
<evidence type="ECO:0000256" key="4">
    <source>
        <dbReference type="ARBA" id="ARBA00023242"/>
    </source>
</evidence>
<reference evidence="7 8" key="1">
    <citation type="submission" date="2024-03" db="EMBL/GenBank/DDBJ databases">
        <title>Genome-scale model development and genomic sequencing of the oleaginous clade Lipomyces.</title>
        <authorList>
            <consortium name="Lawrence Berkeley National Laboratory"/>
            <person name="Czajka J.J."/>
            <person name="Han Y."/>
            <person name="Kim J."/>
            <person name="Mondo S.J."/>
            <person name="Hofstad B.A."/>
            <person name="Robles A."/>
            <person name="Haridas S."/>
            <person name="Riley R."/>
            <person name="LaButti K."/>
            <person name="Pangilinan J."/>
            <person name="Andreopoulos W."/>
            <person name="Lipzen A."/>
            <person name="Yan J."/>
            <person name="Wang M."/>
            <person name="Ng V."/>
            <person name="Grigoriev I.V."/>
            <person name="Spatafora J.W."/>
            <person name="Magnuson J.K."/>
            <person name="Baker S.E."/>
            <person name="Pomraning K.R."/>
        </authorList>
    </citation>
    <scope>NUCLEOTIDE SEQUENCE [LARGE SCALE GENOMIC DNA]</scope>
    <source>
        <strain evidence="7 8">Phaff 52-87</strain>
    </source>
</reference>
<dbReference type="RefSeq" id="XP_064765773.1">
    <property type="nucleotide sequence ID" value="XM_064913643.1"/>
</dbReference>
<sequence>MPSATLSVTRPSIPSSIPNLPQVLQTPSGLALVEIQGTLHLSTTSSSSSDPLGRLVFEKSTVWLYIGNHQRMEGAVVDLKPPVGLLRRQITDDGKGEHGAPDGEAVEIVEVIRKKIVFSTRPEPLVQDVSFRRS</sequence>
<evidence type="ECO:0000313" key="8">
    <source>
        <dbReference type="Proteomes" id="UP001498771"/>
    </source>
</evidence>
<keyword evidence="5" id="KW-0131">Cell cycle</keyword>
<evidence type="ECO:0000256" key="5">
    <source>
        <dbReference type="ARBA" id="ARBA00023306"/>
    </source>
</evidence>
<evidence type="ECO:0000313" key="7">
    <source>
        <dbReference type="EMBL" id="KAK7202740.1"/>
    </source>
</evidence>
<name>A0ABR1EYS2_9ASCO</name>
<keyword evidence="2" id="KW-0235">DNA replication</keyword>
<evidence type="ECO:0000256" key="2">
    <source>
        <dbReference type="ARBA" id="ARBA00022705"/>
    </source>
</evidence>
<comment type="similarity">
    <text evidence="6">Belongs to the CTF8 family.</text>
</comment>
<dbReference type="PANTHER" id="PTHR28605">
    <property type="entry name" value="CTF8, CHROMOSOME TRANSMISSION FIDELITY FACTOR 8 HOMOLOG (S. CEREVISIAE)"/>
    <property type="match status" value="1"/>
</dbReference>
<dbReference type="GeneID" id="90039155"/>
<evidence type="ECO:0000256" key="3">
    <source>
        <dbReference type="ARBA" id="ARBA00023125"/>
    </source>
</evidence>
<protein>
    <submittedName>
        <fullName evidence="7">Ctf8-domain-containing protein</fullName>
    </submittedName>
</protein>
<comment type="subcellular location">
    <subcellularLocation>
        <location evidence="1">Nucleus</location>
    </subcellularLocation>
</comment>
<dbReference type="Proteomes" id="UP001498771">
    <property type="component" value="Unassembled WGS sequence"/>
</dbReference>
<evidence type="ECO:0000256" key="6">
    <source>
        <dbReference type="ARBA" id="ARBA00038447"/>
    </source>
</evidence>
<gene>
    <name evidence="7" type="ORF">BZA70DRAFT_284838</name>
</gene>
<dbReference type="EMBL" id="JBBJBU010000015">
    <property type="protein sequence ID" value="KAK7202740.1"/>
    <property type="molecule type" value="Genomic_DNA"/>
</dbReference>
<keyword evidence="4" id="KW-0539">Nucleus</keyword>
<comment type="caution">
    <text evidence="7">The sequence shown here is derived from an EMBL/GenBank/DDBJ whole genome shotgun (WGS) entry which is preliminary data.</text>
</comment>
<proteinExistence type="inferred from homology"/>
<evidence type="ECO:0000256" key="1">
    <source>
        <dbReference type="ARBA" id="ARBA00004123"/>
    </source>
</evidence>
<dbReference type="PANTHER" id="PTHR28605:SF1">
    <property type="entry name" value="CHROMOSOME TRANSMISSION FIDELITY FACTOR 8"/>
    <property type="match status" value="1"/>
</dbReference>
<accession>A0ABR1EYS2</accession>
<dbReference type="InterPro" id="IPR018607">
    <property type="entry name" value="Ctf8"/>
</dbReference>
<keyword evidence="8" id="KW-1185">Reference proteome</keyword>